<dbReference type="Proteomes" id="UP000001351">
    <property type="component" value="Chromosome"/>
</dbReference>
<evidence type="ECO:0000313" key="3">
    <source>
        <dbReference type="Proteomes" id="UP000001351"/>
    </source>
</evidence>
<name>E3FR78_STIAD</name>
<sequence>MPPPATLVKVRELEPLTSTVVPFGAYTRGSQRLEDSSERAPHAVRESHQTEAGSLRFEVPSIQCMRHHGC</sequence>
<feature type="region of interest" description="Disordered" evidence="1">
    <location>
        <begin position="31"/>
        <end position="52"/>
    </location>
</feature>
<evidence type="ECO:0000313" key="2">
    <source>
        <dbReference type="EMBL" id="ADO73297.1"/>
    </source>
</evidence>
<dbReference type="KEGG" id="sur:STAUR_5527"/>
<protein>
    <submittedName>
        <fullName evidence="2">Uncharacterized protein</fullName>
    </submittedName>
</protein>
<dbReference type="HOGENOM" id="CLU_2755949_0_0_7"/>
<feature type="compositionally biased region" description="Basic and acidic residues" evidence="1">
    <location>
        <begin position="31"/>
        <end position="49"/>
    </location>
</feature>
<evidence type="ECO:0000256" key="1">
    <source>
        <dbReference type="SAM" id="MobiDB-lite"/>
    </source>
</evidence>
<keyword evidence="3" id="KW-1185">Reference proteome</keyword>
<proteinExistence type="predicted"/>
<gene>
    <name evidence="2" type="ordered locus">STAUR_5527</name>
</gene>
<dbReference type="AlphaFoldDB" id="E3FR78"/>
<organism evidence="2 3">
    <name type="scientific">Stigmatella aurantiaca (strain DW4/3-1)</name>
    <dbReference type="NCBI Taxonomy" id="378806"/>
    <lineage>
        <taxon>Bacteria</taxon>
        <taxon>Pseudomonadati</taxon>
        <taxon>Myxococcota</taxon>
        <taxon>Myxococcia</taxon>
        <taxon>Myxococcales</taxon>
        <taxon>Cystobacterineae</taxon>
        <taxon>Archangiaceae</taxon>
        <taxon>Stigmatella</taxon>
    </lineage>
</organism>
<dbReference type="EMBL" id="CP002271">
    <property type="protein sequence ID" value="ADO73297.1"/>
    <property type="molecule type" value="Genomic_DNA"/>
</dbReference>
<dbReference type="STRING" id="378806.STAUR_5527"/>
<reference evidence="2 3" key="1">
    <citation type="journal article" date="2011" name="Mol. Biol. Evol.">
        <title>Comparative genomic analysis of fruiting body formation in Myxococcales.</title>
        <authorList>
            <person name="Huntley S."/>
            <person name="Hamann N."/>
            <person name="Wegener-Feldbrugge S."/>
            <person name="Treuner-Lange A."/>
            <person name="Kube M."/>
            <person name="Reinhardt R."/>
            <person name="Klages S."/>
            <person name="Muller R."/>
            <person name="Ronning C.M."/>
            <person name="Nierman W.C."/>
            <person name="Sogaard-Andersen L."/>
        </authorList>
    </citation>
    <scope>NUCLEOTIDE SEQUENCE [LARGE SCALE GENOMIC DNA]</scope>
    <source>
        <strain evidence="2 3">DW4/3-1</strain>
    </source>
</reference>
<accession>E3FR78</accession>